<proteinExistence type="inferred from homology"/>
<organism evidence="9 10">
    <name type="scientific">Hydrogenovibrio crunogenus</name>
    <dbReference type="NCBI Taxonomy" id="39765"/>
    <lineage>
        <taxon>Bacteria</taxon>
        <taxon>Pseudomonadati</taxon>
        <taxon>Pseudomonadota</taxon>
        <taxon>Gammaproteobacteria</taxon>
        <taxon>Thiotrichales</taxon>
        <taxon>Piscirickettsiaceae</taxon>
        <taxon>Hydrogenovibrio</taxon>
    </lineage>
</organism>
<keyword evidence="6 8" id="KW-0067">ATP-binding</keyword>
<dbReference type="RefSeq" id="WP_135796169.1">
    <property type="nucleotide sequence ID" value="NZ_CP032096.1"/>
</dbReference>
<dbReference type="InterPro" id="IPR004821">
    <property type="entry name" value="Cyt_trans-like"/>
</dbReference>
<dbReference type="PANTHER" id="PTHR21299:SF1">
    <property type="entry name" value="PANTOATE--BETA-ALANINE LIGASE"/>
    <property type="match status" value="1"/>
</dbReference>
<dbReference type="Gene3D" id="3.40.50.620">
    <property type="entry name" value="HUPs"/>
    <property type="match status" value="1"/>
</dbReference>
<keyword evidence="10" id="KW-1185">Reference proteome</keyword>
<sequence>MDIFESVDALRETVQRWRQAGLSIGFVPTMGNLHAGHLSLVEEARQKSDKVIVSIFVNPLQFGPNEDFDRYPRTFDADKVLLQQQQADAIFCPSVDEMYPNGHSQTRVIAPEKMTGILEGEKRPGHFNGVTTVVAKLFNIVQPDIAVFGQKDFQQFAVLQQMVDDLAIPVSLVRAPIIRDETGLALSSRNQYLTDVQRRVAPKLYVALQAVEMAVQSGNRNYEALCQVASQQIMSDGFDFVDYVEILNATSLEKAQDNDRELIIVAAAKLGQTRLLDNILVNL</sequence>
<evidence type="ECO:0000313" key="9">
    <source>
        <dbReference type="EMBL" id="QBZ83560.1"/>
    </source>
</evidence>
<dbReference type="GO" id="GO:0005524">
    <property type="term" value="F:ATP binding"/>
    <property type="evidence" value="ECO:0007669"/>
    <property type="project" value="UniProtKB-KW"/>
</dbReference>
<dbReference type="UniPathway" id="UPA00028">
    <property type="reaction ID" value="UER00005"/>
</dbReference>
<evidence type="ECO:0000256" key="2">
    <source>
        <dbReference type="ARBA" id="ARBA00009256"/>
    </source>
</evidence>
<dbReference type="HAMAP" id="MF_00158">
    <property type="entry name" value="PanC"/>
    <property type="match status" value="1"/>
</dbReference>
<feature type="binding site" evidence="8">
    <location>
        <position position="61"/>
    </location>
    <ligand>
        <name>(R)-pantoate</name>
        <dbReference type="ChEBI" id="CHEBI:15980"/>
    </ligand>
</feature>
<feature type="binding site" evidence="8">
    <location>
        <position position="155"/>
    </location>
    <ligand>
        <name>(R)-pantoate</name>
        <dbReference type="ChEBI" id="CHEBI:15980"/>
    </ligand>
</feature>
<dbReference type="EC" id="6.3.2.1" evidence="8"/>
<comment type="subunit">
    <text evidence="8">Homodimer.</text>
</comment>
<comment type="subcellular location">
    <subcellularLocation>
        <location evidence="8">Cytoplasm</location>
    </subcellularLocation>
</comment>
<feature type="binding site" evidence="8">
    <location>
        <begin position="186"/>
        <end position="189"/>
    </location>
    <ligand>
        <name>ATP</name>
        <dbReference type="ChEBI" id="CHEBI:30616"/>
    </ligand>
</feature>
<evidence type="ECO:0000313" key="10">
    <source>
        <dbReference type="Proteomes" id="UP000296201"/>
    </source>
</evidence>
<dbReference type="GO" id="GO:0015940">
    <property type="term" value="P:pantothenate biosynthetic process"/>
    <property type="evidence" value="ECO:0007669"/>
    <property type="project" value="UniProtKB-UniRule"/>
</dbReference>
<keyword evidence="3 8" id="KW-0436">Ligase</keyword>
<comment type="catalytic activity">
    <reaction evidence="7 8">
        <text>(R)-pantoate + beta-alanine + ATP = (R)-pantothenate + AMP + diphosphate + H(+)</text>
        <dbReference type="Rhea" id="RHEA:10912"/>
        <dbReference type="ChEBI" id="CHEBI:15378"/>
        <dbReference type="ChEBI" id="CHEBI:15980"/>
        <dbReference type="ChEBI" id="CHEBI:29032"/>
        <dbReference type="ChEBI" id="CHEBI:30616"/>
        <dbReference type="ChEBI" id="CHEBI:33019"/>
        <dbReference type="ChEBI" id="CHEBI:57966"/>
        <dbReference type="ChEBI" id="CHEBI:456215"/>
        <dbReference type="EC" id="6.3.2.1"/>
    </reaction>
</comment>
<dbReference type="NCBIfam" id="TIGR00125">
    <property type="entry name" value="cyt_tran_rel"/>
    <property type="match status" value="1"/>
</dbReference>
<feature type="binding site" evidence="8">
    <location>
        <begin position="30"/>
        <end position="37"/>
    </location>
    <ligand>
        <name>ATP</name>
        <dbReference type="ChEBI" id="CHEBI:30616"/>
    </ligand>
</feature>
<evidence type="ECO:0000256" key="5">
    <source>
        <dbReference type="ARBA" id="ARBA00022741"/>
    </source>
</evidence>
<dbReference type="SUPFAM" id="SSF52374">
    <property type="entry name" value="Nucleotidylyl transferase"/>
    <property type="match status" value="1"/>
</dbReference>
<feature type="active site" description="Proton donor" evidence="8">
    <location>
        <position position="37"/>
    </location>
</feature>
<dbReference type="InterPro" id="IPR003721">
    <property type="entry name" value="Pantoate_ligase"/>
</dbReference>
<feature type="binding site" evidence="8">
    <location>
        <position position="61"/>
    </location>
    <ligand>
        <name>beta-alanine</name>
        <dbReference type="ChEBI" id="CHEBI:57966"/>
    </ligand>
</feature>
<gene>
    <name evidence="8 9" type="primary">panC</name>
    <name evidence="9" type="ORF">GHNINEIG_01620</name>
</gene>
<comment type="pathway">
    <text evidence="1 8">Cofactor biosynthesis; (R)-pantothenate biosynthesis; (R)-pantothenate from (R)-pantoate and beta-alanine: step 1/1.</text>
</comment>
<accession>A0A4P7P0A2</accession>
<dbReference type="OrthoDB" id="9773087at2"/>
<comment type="function">
    <text evidence="8">Catalyzes the condensation of pantoate with beta-alanine in an ATP-dependent reaction via a pantoyl-adenylate intermediate.</text>
</comment>
<feature type="binding site" evidence="8">
    <location>
        <position position="178"/>
    </location>
    <ligand>
        <name>ATP</name>
        <dbReference type="ChEBI" id="CHEBI:30616"/>
    </ligand>
</feature>
<dbReference type="Proteomes" id="UP000296201">
    <property type="component" value="Chromosome"/>
</dbReference>
<dbReference type="NCBIfam" id="TIGR00018">
    <property type="entry name" value="panC"/>
    <property type="match status" value="1"/>
</dbReference>
<dbReference type="Gene3D" id="3.30.1300.10">
    <property type="entry name" value="Pantoate-beta-alanine ligase, C-terminal domain"/>
    <property type="match status" value="1"/>
</dbReference>
<comment type="miscellaneous">
    <text evidence="8">The reaction proceeds by a bi uni uni bi ping pong mechanism.</text>
</comment>
<dbReference type="Pfam" id="PF02569">
    <property type="entry name" value="Pantoate_ligase"/>
    <property type="match status" value="1"/>
</dbReference>
<dbReference type="PANTHER" id="PTHR21299">
    <property type="entry name" value="CYTIDYLATE KINASE/PANTOATE-BETA-ALANINE LIGASE"/>
    <property type="match status" value="1"/>
</dbReference>
<dbReference type="FunFam" id="3.40.50.620:FF:000013">
    <property type="entry name" value="Pantothenate synthetase"/>
    <property type="match status" value="1"/>
</dbReference>
<protein>
    <recommendedName>
        <fullName evidence="8">Pantothenate synthetase</fullName>
        <shortName evidence="8">PS</shortName>
        <ecNumber evidence="8">6.3.2.1</ecNumber>
    </recommendedName>
    <alternativeName>
        <fullName evidence="8">Pantoate--beta-alanine ligase</fullName>
    </alternativeName>
    <alternativeName>
        <fullName evidence="8">Pantoate-activating enzyme</fullName>
    </alternativeName>
</protein>
<evidence type="ECO:0000256" key="3">
    <source>
        <dbReference type="ARBA" id="ARBA00022598"/>
    </source>
</evidence>
<dbReference type="CDD" id="cd00560">
    <property type="entry name" value="PanC"/>
    <property type="match status" value="1"/>
</dbReference>
<dbReference type="AlphaFoldDB" id="A0A4P7P0A2"/>
<keyword evidence="8" id="KW-0963">Cytoplasm</keyword>
<dbReference type="GO" id="GO:0004592">
    <property type="term" value="F:pantoate-beta-alanine ligase activity"/>
    <property type="evidence" value="ECO:0007669"/>
    <property type="project" value="UniProtKB-UniRule"/>
</dbReference>
<evidence type="ECO:0000256" key="1">
    <source>
        <dbReference type="ARBA" id="ARBA00004990"/>
    </source>
</evidence>
<dbReference type="GO" id="GO:0005829">
    <property type="term" value="C:cytosol"/>
    <property type="evidence" value="ECO:0007669"/>
    <property type="project" value="TreeGrafter"/>
</dbReference>
<keyword evidence="4 8" id="KW-0566">Pantothenate biosynthesis</keyword>
<feature type="binding site" evidence="8">
    <location>
        <begin position="149"/>
        <end position="152"/>
    </location>
    <ligand>
        <name>ATP</name>
        <dbReference type="ChEBI" id="CHEBI:30616"/>
    </ligand>
</feature>
<name>A0A4P7P0A2_9GAMM</name>
<dbReference type="EMBL" id="CP032096">
    <property type="protein sequence ID" value="QBZ83560.1"/>
    <property type="molecule type" value="Genomic_DNA"/>
</dbReference>
<keyword evidence="5 8" id="KW-0547">Nucleotide-binding</keyword>
<dbReference type="InterPro" id="IPR042176">
    <property type="entry name" value="Pantoate_ligase_C"/>
</dbReference>
<evidence type="ECO:0000256" key="7">
    <source>
        <dbReference type="ARBA" id="ARBA00048258"/>
    </source>
</evidence>
<evidence type="ECO:0000256" key="8">
    <source>
        <dbReference type="HAMAP-Rule" id="MF_00158"/>
    </source>
</evidence>
<reference evidence="9 10" key="1">
    <citation type="submission" date="2018-08" db="EMBL/GenBank/DDBJ databases">
        <title>Horizontal acquisition of hydrogen conversion ability and other habitat adaptations in Hydrogenovibrio crunogenus strains.</title>
        <authorList>
            <person name="Gonnella G."/>
            <person name="Adam N."/>
            <person name="Perner M."/>
        </authorList>
    </citation>
    <scope>NUCLEOTIDE SEQUENCE [LARGE SCALE GENOMIC DNA]</scope>
    <source>
        <strain evidence="9 10">SP-41</strain>
    </source>
</reference>
<evidence type="ECO:0000256" key="6">
    <source>
        <dbReference type="ARBA" id="ARBA00022840"/>
    </source>
</evidence>
<comment type="similarity">
    <text evidence="2 8">Belongs to the pantothenate synthetase family.</text>
</comment>
<evidence type="ECO:0000256" key="4">
    <source>
        <dbReference type="ARBA" id="ARBA00022655"/>
    </source>
</evidence>
<dbReference type="InterPro" id="IPR014729">
    <property type="entry name" value="Rossmann-like_a/b/a_fold"/>
</dbReference>